<dbReference type="EC" id="5.1.3.32" evidence="1"/>
<dbReference type="Gene3D" id="3.30.70.100">
    <property type="match status" value="1"/>
</dbReference>
<protein>
    <submittedName>
        <fullName evidence="1">L-rhamnose mutarotase</fullName>
        <ecNumber evidence="1">5.1.3.32</ecNumber>
    </submittedName>
</protein>
<keyword evidence="2" id="KW-1185">Reference proteome</keyword>
<organism evidence="1 2">
    <name type="scientific">Ferviditalea candida</name>
    <dbReference type="NCBI Taxonomy" id="3108399"/>
    <lineage>
        <taxon>Bacteria</taxon>
        <taxon>Bacillati</taxon>
        <taxon>Bacillota</taxon>
        <taxon>Bacilli</taxon>
        <taxon>Bacillales</taxon>
        <taxon>Paenibacillaceae</taxon>
        <taxon>Ferviditalea</taxon>
    </lineage>
</organism>
<accession>A0ABU5ZM68</accession>
<dbReference type="SUPFAM" id="SSF54909">
    <property type="entry name" value="Dimeric alpha+beta barrel"/>
    <property type="match status" value="1"/>
</dbReference>
<gene>
    <name evidence="1" type="ORF">VF724_18245</name>
</gene>
<evidence type="ECO:0000313" key="2">
    <source>
        <dbReference type="Proteomes" id="UP001310386"/>
    </source>
</evidence>
<dbReference type="InterPro" id="IPR008000">
    <property type="entry name" value="Rham/fucose_mutarotase"/>
</dbReference>
<dbReference type="GO" id="GO:0062192">
    <property type="term" value="F:L-rhamnose mutarotase activity"/>
    <property type="evidence" value="ECO:0007669"/>
    <property type="project" value="UniProtKB-EC"/>
</dbReference>
<sequence length="103" mass="12570">MAHYGFVMKVREGFEEEYRIRHQAVYPELLNIFDRLGIHSYSIFMHERYLFAYMQVAGDFEQTMEILANEEVNQKWQEFMKPIMIPWEDGNLMKRIPEVFYHA</sequence>
<comment type="caution">
    <text evidence="1">The sequence shown here is derived from an EMBL/GenBank/DDBJ whole genome shotgun (WGS) entry which is preliminary data.</text>
</comment>
<dbReference type="Pfam" id="PF05336">
    <property type="entry name" value="rhaM"/>
    <property type="match status" value="1"/>
</dbReference>
<dbReference type="PANTHER" id="PTHR34389">
    <property type="entry name" value="L-RHAMNOSE MUTAROTASE"/>
    <property type="match status" value="1"/>
</dbReference>
<dbReference type="EMBL" id="JAYJLD010000040">
    <property type="protein sequence ID" value="MEB3103580.1"/>
    <property type="molecule type" value="Genomic_DNA"/>
</dbReference>
<name>A0ABU5ZM68_9BACL</name>
<dbReference type="PANTHER" id="PTHR34389:SF2">
    <property type="entry name" value="L-RHAMNOSE MUTAROTASE"/>
    <property type="match status" value="1"/>
</dbReference>
<dbReference type="Proteomes" id="UP001310386">
    <property type="component" value="Unassembled WGS sequence"/>
</dbReference>
<proteinExistence type="predicted"/>
<dbReference type="RefSeq" id="WP_371755707.1">
    <property type="nucleotide sequence ID" value="NZ_JAYJLD010000040.1"/>
</dbReference>
<keyword evidence="1" id="KW-0413">Isomerase</keyword>
<dbReference type="InterPro" id="IPR011008">
    <property type="entry name" value="Dimeric_a/b-barrel"/>
</dbReference>
<evidence type="ECO:0000313" key="1">
    <source>
        <dbReference type="EMBL" id="MEB3103580.1"/>
    </source>
</evidence>
<reference evidence="1" key="1">
    <citation type="submission" date="2023-12" db="EMBL/GenBank/DDBJ databases">
        <title>Fervidustalea candida gen. nov., sp. nov., a novel member of the family Paenibacillaceae isolated from a geothermal area.</title>
        <authorList>
            <person name="Li W.-J."/>
            <person name="Jiao J.-Y."/>
            <person name="Chen Y."/>
        </authorList>
    </citation>
    <scope>NUCLEOTIDE SEQUENCE</scope>
    <source>
        <strain evidence="1">SYSU GA230002</strain>
    </source>
</reference>